<dbReference type="Pfam" id="PF00420">
    <property type="entry name" value="Oxidored_q2"/>
    <property type="match status" value="1"/>
</dbReference>
<dbReference type="GO" id="GO:0016020">
    <property type="term" value="C:membrane"/>
    <property type="evidence" value="ECO:0007669"/>
    <property type="project" value="UniProtKB-SubCell"/>
</dbReference>
<dbReference type="EMBL" id="OL678009">
    <property type="protein sequence ID" value="UZZ43866.1"/>
    <property type="molecule type" value="Genomic_DNA"/>
</dbReference>
<dbReference type="CTD" id="4539"/>
<evidence type="ECO:0000256" key="9">
    <source>
        <dbReference type="ARBA" id="ARBA00031586"/>
    </source>
</evidence>
<comment type="similarity">
    <text evidence="2">Belongs to the complex I subunit 4L family.</text>
</comment>
<keyword evidence="4 11" id="KW-0812">Transmembrane</keyword>
<evidence type="ECO:0000256" key="10">
    <source>
        <dbReference type="ARBA" id="ARBA00049551"/>
    </source>
</evidence>
<accession>A0A9E8LNS4</accession>
<feature type="transmembrane region" description="Helical" evidence="11">
    <location>
        <begin position="29"/>
        <end position="50"/>
    </location>
</feature>
<feature type="transmembrane region" description="Helical" evidence="11">
    <location>
        <begin position="6"/>
        <end position="22"/>
    </location>
</feature>
<evidence type="ECO:0000313" key="12">
    <source>
        <dbReference type="EMBL" id="UZZ43866.1"/>
    </source>
</evidence>
<name>A0A9E8LNS4_9NEOP</name>
<dbReference type="GO" id="GO:0008137">
    <property type="term" value="F:NADH dehydrogenase (ubiquinone) activity"/>
    <property type="evidence" value="ECO:0007669"/>
    <property type="project" value="UniProtKB-EC"/>
</dbReference>
<keyword evidence="5" id="KW-1278">Translocase</keyword>
<evidence type="ECO:0000256" key="6">
    <source>
        <dbReference type="ARBA" id="ARBA00022989"/>
    </source>
</evidence>
<dbReference type="GeneID" id="77425315"/>
<geneLocation type="mitochondrion" evidence="12"/>
<dbReference type="AlphaFoldDB" id="A0A9E8LNS4"/>
<evidence type="ECO:0000256" key="3">
    <source>
        <dbReference type="ARBA" id="ARBA00016612"/>
    </source>
</evidence>
<keyword evidence="12" id="KW-0496">Mitochondrion</keyword>
<evidence type="ECO:0000256" key="4">
    <source>
        <dbReference type="ARBA" id="ARBA00022692"/>
    </source>
</evidence>
<dbReference type="Gene3D" id="1.10.287.3510">
    <property type="match status" value="1"/>
</dbReference>
<evidence type="ECO:0000256" key="2">
    <source>
        <dbReference type="ARBA" id="ARBA00010519"/>
    </source>
</evidence>
<dbReference type="InterPro" id="IPR039428">
    <property type="entry name" value="NUOK/Mnh_C1-like"/>
</dbReference>
<evidence type="ECO:0000256" key="7">
    <source>
        <dbReference type="ARBA" id="ARBA00023027"/>
    </source>
</evidence>
<evidence type="ECO:0000256" key="5">
    <source>
        <dbReference type="ARBA" id="ARBA00022967"/>
    </source>
</evidence>
<keyword evidence="7" id="KW-0520">NAD</keyword>
<comment type="catalytic activity">
    <reaction evidence="10">
        <text>a ubiquinone + NADH + 5 H(+)(in) = a ubiquinol + NAD(+) + 4 H(+)(out)</text>
        <dbReference type="Rhea" id="RHEA:29091"/>
        <dbReference type="Rhea" id="RHEA-COMP:9565"/>
        <dbReference type="Rhea" id="RHEA-COMP:9566"/>
        <dbReference type="ChEBI" id="CHEBI:15378"/>
        <dbReference type="ChEBI" id="CHEBI:16389"/>
        <dbReference type="ChEBI" id="CHEBI:17976"/>
        <dbReference type="ChEBI" id="CHEBI:57540"/>
        <dbReference type="ChEBI" id="CHEBI:57945"/>
        <dbReference type="EC" id="7.1.1.2"/>
    </reaction>
</comment>
<reference evidence="12" key="2">
    <citation type="journal article" date="2022" name="Syst. Entomol.">
        <title>Massive gene rearrangements of mitochondrial genomes and implications for the phylogeny of Trichoptera (Insecta).</title>
        <authorList>
            <person name="Ge X."/>
            <person name="Peng L."/>
            <person name="Vogler A.P."/>
            <person name="Morse J.C."/>
            <person name="Yang L."/>
            <person name="Sun C."/>
            <person name="Wang B."/>
        </authorList>
    </citation>
    <scope>NUCLEOTIDE SEQUENCE</scope>
</reference>
<gene>
    <name evidence="12" type="primary">ND4L</name>
</gene>
<keyword evidence="6 11" id="KW-1133">Transmembrane helix</keyword>
<proteinExistence type="inferred from homology"/>
<evidence type="ECO:0000256" key="8">
    <source>
        <dbReference type="ARBA" id="ARBA00023136"/>
    </source>
</evidence>
<dbReference type="RefSeq" id="YP_010586130.1">
    <property type="nucleotide sequence ID" value="NC_069251.1"/>
</dbReference>
<evidence type="ECO:0000256" key="11">
    <source>
        <dbReference type="SAM" id="Phobius"/>
    </source>
</evidence>
<keyword evidence="8 11" id="KW-0472">Membrane</keyword>
<feature type="transmembrane region" description="Helical" evidence="11">
    <location>
        <begin position="56"/>
        <end position="80"/>
    </location>
</feature>
<evidence type="ECO:0000256" key="1">
    <source>
        <dbReference type="ARBA" id="ARBA00004141"/>
    </source>
</evidence>
<sequence>MVMTMLILMMVFFMGNIMFVSNRKHMLNMLLSLEFMMLALMILLVMGIMAMSNQMFMLMIFLVFVVCEGVLGLSVLVVMIRAYGMDYFQVFSSLKC</sequence>
<comment type="subcellular location">
    <subcellularLocation>
        <location evidence="1">Membrane</location>
        <topology evidence="1">Multi-pass membrane protein</topology>
    </subcellularLocation>
</comment>
<protein>
    <recommendedName>
        <fullName evidence="3">NADH-ubiquinone oxidoreductase chain 4L</fullName>
    </recommendedName>
    <alternativeName>
        <fullName evidence="9">NADH dehydrogenase subunit 4L</fullName>
    </alternativeName>
</protein>
<reference evidence="12" key="1">
    <citation type="submission" date="2021-11" db="EMBL/GenBank/DDBJ databases">
        <authorList>
            <person name="Ge X.-Y."/>
            <person name="Peng L."/>
            <person name="Sun C.-H."/>
            <person name="Wang B.-X."/>
        </authorList>
    </citation>
    <scope>NUCLEOTIDE SEQUENCE</scope>
</reference>
<organism evidence="12">
    <name type="scientific">Diplectrona hexapetala</name>
    <name type="common">nom. nud.</name>
    <dbReference type="NCBI Taxonomy" id="2904920"/>
    <lineage>
        <taxon>Eukaryota</taxon>
        <taxon>Metazoa</taxon>
        <taxon>Ecdysozoa</taxon>
        <taxon>Arthropoda</taxon>
        <taxon>Hexapoda</taxon>
        <taxon>Insecta</taxon>
        <taxon>Pterygota</taxon>
        <taxon>Neoptera</taxon>
        <taxon>Endopterygota</taxon>
        <taxon>Trichoptera</taxon>
        <taxon>Annulipalpia</taxon>
        <taxon>Hydropsychoidea</taxon>
        <taxon>Hydropsychidae</taxon>
        <taxon>Diplectroninae</taxon>
        <taxon>Diplectrona</taxon>
    </lineage>
</organism>